<feature type="compositionally biased region" description="Low complexity" evidence="1">
    <location>
        <begin position="130"/>
        <end position="153"/>
    </location>
</feature>
<comment type="caution">
    <text evidence="3">The sequence shown here is derived from an EMBL/GenBank/DDBJ whole genome shotgun (WGS) entry which is preliminary data.</text>
</comment>
<name>A0A2G8RFY2_9RHOB</name>
<dbReference type="Proteomes" id="UP000231259">
    <property type="component" value="Unassembled WGS sequence"/>
</dbReference>
<gene>
    <name evidence="3" type="ORF">P775_11815</name>
</gene>
<dbReference type="EMBL" id="AWWI01000071">
    <property type="protein sequence ID" value="PIL19988.1"/>
    <property type="molecule type" value="Genomic_DNA"/>
</dbReference>
<proteinExistence type="predicted"/>
<sequence>MDQKLIGTGLVALIIGFAGGYIAAPNKGDLKTQIGSAFAPTSDAINSGVSGLGDQITALNSRLDAMETSLASTADAATDTSGLDALAQRIEAMSGEIGSSLSQTKSDISDSLAKLGDQLSSLPPPHPAPKADASGDSAAAAPAAAPEPELVPADNATPPTGITAGESALFADGAVRAFVSMVGTDTARLSVNGEMATLSTGGTMTVGDCLLTLDAVDRGHAEISGICGAEVPAATGFGPGESAMFDDGKTRVFVSAISEDGSAVRLAVNGLTTQSVTVGESVSVEGDCSVVVEGVDRGHVQLGYACGS</sequence>
<feature type="region of interest" description="Disordered" evidence="1">
    <location>
        <begin position="115"/>
        <end position="164"/>
    </location>
</feature>
<protein>
    <submittedName>
        <fullName evidence="3">Uncharacterized protein</fullName>
    </submittedName>
</protein>
<evidence type="ECO:0000313" key="3">
    <source>
        <dbReference type="EMBL" id="PIL19988.1"/>
    </source>
</evidence>
<evidence type="ECO:0000313" key="4">
    <source>
        <dbReference type="Proteomes" id="UP000231259"/>
    </source>
</evidence>
<dbReference type="RefSeq" id="WP_099911108.1">
    <property type="nucleotide sequence ID" value="NZ_AWWI01000071.1"/>
</dbReference>
<keyword evidence="2" id="KW-0472">Membrane</keyword>
<accession>A0A2G8RFY2</accession>
<evidence type="ECO:0000256" key="2">
    <source>
        <dbReference type="SAM" id="Phobius"/>
    </source>
</evidence>
<dbReference type="OrthoDB" id="7874005at2"/>
<keyword evidence="2" id="KW-1133">Transmembrane helix</keyword>
<evidence type="ECO:0000256" key="1">
    <source>
        <dbReference type="SAM" id="MobiDB-lite"/>
    </source>
</evidence>
<dbReference type="AlphaFoldDB" id="A0A2G8RFY2"/>
<feature type="transmembrane region" description="Helical" evidence="2">
    <location>
        <begin position="6"/>
        <end position="24"/>
    </location>
</feature>
<keyword evidence="2" id="KW-0812">Transmembrane</keyword>
<reference evidence="3 4" key="1">
    <citation type="submission" date="2013-09" db="EMBL/GenBank/DDBJ databases">
        <title>Genome sequencing of Phaeobacter antarcticus sp. nov. SM1211.</title>
        <authorList>
            <person name="Zhang X.-Y."/>
            <person name="Liu C."/>
            <person name="Chen X.-L."/>
            <person name="Xie B.-B."/>
            <person name="Qin Q.-L."/>
            <person name="Rong J.-C."/>
            <person name="Zhang Y.-Z."/>
        </authorList>
    </citation>
    <scope>NUCLEOTIDE SEQUENCE [LARGE SCALE GENOMIC DNA]</scope>
    <source>
        <strain evidence="3 4">SM1211</strain>
    </source>
</reference>
<organism evidence="3 4">
    <name type="scientific">Puniceibacterium antarcticum</name>
    <dbReference type="NCBI Taxonomy" id="1206336"/>
    <lineage>
        <taxon>Bacteria</taxon>
        <taxon>Pseudomonadati</taxon>
        <taxon>Pseudomonadota</taxon>
        <taxon>Alphaproteobacteria</taxon>
        <taxon>Rhodobacterales</taxon>
        <taxon>Paracoccaceae</taxon>
        <taxon>Puniceibacterium</taxon>
    </lineage>
</organism>
<keyword evidence="4" id="KW-1185">Reference proteome</keyword>